<name>A0A1E5PGK3_9ACTN</name>
<evidence type="ECO:0008006" key="4">
    <source>
        <dbReference type="Google" id="ProtNLM"/>
    </source>
</evidence>
<keyword evidence="3" id="KW-1185">Reference proteome</keyword>
<dbReference type="RefSeq" id="WP_069931952.1">
    <property type="nucleotide sequence ID" value="NZ_MEHJ01000001.1"/>
</dbReference>
<feature type="transmembrane region" description="Helical" evidence="1">
    <location>
        <begin position="26"/>
        <end position="47"/>
    </location>
</feature>
<evidence type="ECO:0000313" key="2">
    <source>
        <dbReference type="EMBL" id="OEJ28680.1"/>
    </source>
</evidence>
<dbReference type="Proteomes" id="UP000095759">
    <property type="component" value="Unassembled WGS sequence"/>
</dbReference>
<reference evidence="2 3" key="1">
    <citation type="submission" date="2016-08" db="EMBL/GenBank/DDBJ databases">
        <title>Complete genome sequence of Streptomyces agglomeratus strain 6-3-2, a novel anti-MRSA actinomycete isolated from Wuli of Tebit, China.</title>
        <authorList>
            <person name="Chen X."/>
        </authorList>
    </citation>
    <scope>NUCLEOTIDE SEQUENCE [LARGE SCALE GENOMIC DNA]</scope>
    <source>
        <strain evidence="2 3">6-3-2</strain>
    </source>
</reference>
<evidence type="ECO:0000313" key="3">
    <source>
        <dbReference type="Proteomes" id="UP000095759"/>
    </source>
</evidence>
<comment type="caution">
    <text evidence="2">The sequence shown here is derived from an EMBL/GenBank/DDBJ whole genome shotgun (WGS) entry which is preliminary data.</text>
</comment>
<proteinExistence type="predicted"/>
<keyword evidence="1" id="KW-0812">Transmembrane</keyword>
<keyword evidence="1" id="KW-0472">Membrane</keyword>
<dbReference type="AlphaFoldDB" id="A0A1E5PGK3"/>
<gene>
    <name evidence="2" type="ORF">AS594_33630</name>
</gene>
<dbReference type="STRING" id="285458.BGM19_02980"/>
<dbReference type="OrthoDB" id="4335972at2"/>
<sequence>MSVPPYQPPPYHPPAPPNQFNGKHKTILGCGGLLFMVVLVGSIGAACSPQASVKTRAVPGPTVTETVTATVTDTPRRAPKETVPKETASAAERTKLSNYAGQQLQAAQDAAQAEGFFVLTSHDATGAGRMQLLDRNWKVCSQKPGPGKVDHSTTIDFATVKLEETCP</sequence>
<keyword evidence="1" id="KW-1133">Transmembrane helix</keyword>
<accession>A0A1E5PGK3</accession>
<organism evidence="2 3">
    <name type="scientific">Streptomyces agglomeratus</name>
    <dbReference type="NCBI Taxonomy" id="285458"/>
    <lineage>
        <taxon>Bacteria</taxon>
        <taxon>Bacillati</taxon>
        <taxon>Actinomycetota</taxon>
        <taxon>Actinomycetes</taxon>
        <taxon>Kitasatosporales</taxon>
        <taxon>Streptomycetaceae</taxon>
        <taxon>Streptomyces</taxon>
    </lineage>
</organism>
<evidence type="ECO:0000256" key="1">
    <source>
        <dbReference type="SAM" id="Phobius"/>
    </source>
</evidence>
<dbReference type="EMBL" id="MEHJ01000001">
    <property type="protein sequence ID" value="OEJ28680.1"/>
    <property type="molecule type" value="Genomic_DNA"/>
</dbReference>
<protein>
    <recommendedName>
        <fullName evidence="4">PASTA domain-containing protein</fullName>
    </recommendedName>
</protein>